<gene>
    <name evidence="1" type="ORF">A673_01646</name>
</gene>
<comment type="caution">
    <text evidence="1">The sequence shown here is derived from an EMBL/GenBank/DDBJ whole genome shotgun (WGS) entry which is preliminary data.</text>
</comment>
<dbReference type="Proteomes" id="UP000014535">
    <property type="component" value="Unassembled WGS sequence"/>
</dbReference>
<reference evidence="1 2" key="1">
    <citation type="submission" date="2013-04" db="EMBL/GenBank/DDBJ databases">
        <authorList>
            <person name="McClelland M."/>
            <person name="Porwollik S."/>
            <person name="Desai P."/>
            <person name="Cheng P."/>
            <person name="Wollam A."/>
            <person name="Pepin K."/>
            <person name="Palsikar V.B."/>
            <person name="Fulton L."/>
            <person name="Fulton R."/>
            <person name="Delehaunty K."/>
            <person name="Fronick C."/>
            <person name="Godfrey J."/>
            <person name="Waligorski J."/>
            <person name="Appelbaum E."/>
            <person name="Tomlinson C."/>
            <person name="Warren W."/>
            <person name="Sodergren E."/>
            <person name="Weinstock G."/>
            <person name="Wilson R.K."/>
        </authorList>
    </citation>
    <scope>NUCLEOTIDE SEQUENCE [LARGE SCALE GENOMIC DNA]</scope>
    <source>
        <strain evidence="1 2">2009K0958</strain>
    </source>
</reference>
<evidence type="ECO:0000313" key="2">
    <source>
        <dbReference type="Proteomes" id="UP000014535"/>
    </source>
</evidence>
<sequence>MVNVSQSVWLLLTAPPRRKIRLLLAFRYNRHNALTDGDDRFD</sequence>
<evidence type="ECO:0000313" key="1">
    <source>
        <dbReference type="EMBL" id="EPI71650.1"/>
    </source>
</evidence>
<protein>
    <submittedName>
        <fullName evidence="1">Uncharacterized protein</fullName>
    </submittedName>
</protein>
<organism evidence="1 2">
    <name type="scientific">Salmonella enteritidis (strain 2009K0958)</name>
    <dbReference type="NCBI Taxonomy" id="1192586"/>
    <lineage>
        <taxon>Bacteria</taxon>
        <taxon>Pseudomonadati</taxon>
        <taxon>Pseudomonadota</taxon>
        <taxon>Gammaproteobacteria</taxon>
        <taxon>Enterobacterales</taxon>
        <taxon>Enterobacteriaceae</taxon>
        <taxon>Salmonella</taxon>
    </lineage>
</organism>
<proteinExistence type="predicted"/>
<accession>A0A656IKE0</accession>
<dbReference type="EMBL" id="ATFT01000029">
    <property type="protein sequence ID" value="EPI71650.1"/>
    <property type="molecule type" value="Genomic_DNA"/>
</dbReference>
<name>A0A656IKE0_SALE2</name>
<dbReference type="AlphaFoldDB" id="A0A656IKE0"/>